<sequence length="875" mass="94341">MLASEINLTTAHQSHNQPQRRQNGVRSRNGTAKPAIRPVKIIVIDPRKLQQRLEAYVGAKERKQAEAEKLSKNEIAESEQVTASKVDELQLSSSAAPVKAPPVSINNGPPKPLPSSPKAVQAKVLPTLAPRLTAVSGTIPAAVSCAVTQAGTVIGNGVAALQCISSTNIGLPLVVTNGVALIQPPISQSSIQANGIFLSGITAIPNVITTTSGAYIGPATQVKSKPSTSQKKKVKKRKKAKKRKFSDEDDKEKEAEDAELAYLLKEPTTTRTGRVSKPVSQPHSPAFASLPASSAASCPSPIASRTPLKVKKKKARPEVVFRCEICYKVCISQEKLKSHFEEFPNHKAEKSVSQSQYPTSTNDQGTVVPVPQLGLRTNLKLSQTPILNSTTTTITSFPRTVSETSCTLKGSIISALPAGDFQSNATNSFISFTKSANAKLNDFFSGARSNRTNSNNEYQLSSDSGSNASLVPSSAADEADSLFSHCKSSSVDVVPSSYSIPSSPPSQCQSPGLPENAVDIHQPTKKQRSDSPERITCSSPVDPMLLRSRSPFPSHIPDCSLQPVSVSNLSIPEESLCKGELFMDLGDGILENMENSGLSRMNIMSISPFCNTTSAPPLYVDSSPTLAKETLLTGQTAEQPPMMEQETSPISPHVVTPVLLETTEDANDGEIFHTTNYARFVHPSLSSPIAAVSNANGSITNMMQQKTISNGGEFPKTPLSTCLESDASMDSSETTDHVTQNHCDQKRRNVWHFVKEQIKLCGIRQACGEISEMAEKLSRIARDQFIPIREEEIDRMGNSASVIHVDTPFFSHLLDLPFGTYVFKEDAGRRRKVPPPPPLTSSEHSFTGGVEDVEKFLPPDIDLISLPHLTNLDLI</sequence>
<feature type="domain" description="C2H2-type" evidence="3">
    <location>
        <begin position="321"/>
        <end position="351"/>
    </location>
</feature>
<evidence type="ECO:0000256" key="1">
    <source>
        <dbReference type="PROSITE-ProRule" id="PRU00042"/>
    </source>
</evidence>
<proteinExistence type="predicted"/>
<name>A0ABP1R803_9HEXA</name>
<reference evidence="4 5" key="1">
    <citation type="submission" date="2024-08" db="EMBL/GenBank/DDBJ databases">
        <authorList>
            <person name="Cucini C."/>
            <person name="Frati F."/>
        </authorList>
    </citation>
    <scope>NUCLEOTIDE SEQUENCE [LARGE SCALE GENOMIC DNA]</scope>
</reference>
<feature type="compositionally biased region" description="Low complexity" evidence="2">
    <location>
        <begin position="220"/>
        <end position="229"/>
    </location>
</feature>
<dbReference type="InterPro" id="IPR013087">
    <property type="entry name" value="Znf_C2H2_type"/>
</dbReference>
<dbReference type="Proteomes" id="UP001642540">
    <property type="component" value="Unassembled WGS sequence"/>
</dbReference>
<feature type="compositionally biased region" description="Polar residues" evidence="2">
    <location>
        <begin position="447"/>
        <end position="472"/>
    </location>
</feature>
<evidence type="ECO:0000256" key="2">
    <source>
        <dbReference type="SAM" id="MobiDB-lite"/>
    </source>
</evidence>
<keyword evidence="1" id="KW-0862">Zinc</keyword>
<protein>
    <recommendedName>
        <fullName evidence="3">C2H2-type domain-containing protein</fullName>
    </recommendedName>
</protein>
<comment type="caution">
    <text evidence="4">The sequence shown here is derived from an EMBL/GenBank/DDBJ whole genome shotgun (WGS) entry which is preliminary data.</text>
</comment>
<feature type="compositionally biased region" description="Polar residues" evidence="2">
    <location>
        <begin position="351"/>
        <end position="365"/>
    </location>
</feature>
<feature type="region of interest" description="Disordered" evidence="2">
    <location>
        <begin position="447"/>
        <end position="473"/>
    </location>
</feature>
<feature type="region of interest" description="Disordered" evidence="2">
    <location>
        <begin position="218"/>
        <end position="299"/>
    </location>
</feature>
<gene>
    <name evidence="4" type="ORF">ODALV1_LOCUS19875</name>
</gene>
<dbReference type="EMBL" id="CAXLJM020000068">
    <property type="protein sequence ID" value="CAL8122588.1"/>
    <property type="molecule type" value="Genomic_DNA"/>
</dbReference>
<feature type="compositionally biased region" description="Low complexity" evidence="2">
    <location>
        <begin position="497"/>
        <end position="511"/>
    </location>
</feature>
<keyword evidence="1" id="KW-0479">Metal-binding</keyword>
<feature type="compositionally biased region" description="Basic residues" evidence="2">
    <location>
        <begin position="230"/>
        <end position="244"/>
    </location>
</feature>
<keyword evidence="5" id="KW-1185">Reference proteome</keyword>
<feature type="compositionally biased region" description="Low complexity" evidence="2">
    <location>
        <begin position="282"/>
        <end position="299"/>
    </location>
</feature>
<feature type="region of interest" description="Disordered" evidence="2">
    <location>
        <begin position="93"/>
        <end position="118"/>
    </location>
</feature>
<keyword evidence="1" id="KW-0863">Zinc-finger</keyword>
<feature type="region of interest" description="Disordered" evidence="2">
    <location>
        <begin position="1"/>
        <end position="32"/>
    </location>
</feature>
<accession>A0ABP1R803</accession>
<feature type="compositionally biased region" description="Polar residues" evidence="2">
    <location>
        <begin position="267"/>
        <end position="281"/>
    </location>
</feature>
<feature type="region of interest" description="Disordered" evidence="2">
    <location>
        <begin position="347"/>
        <end position="369"/>
    </location>
</feature>
<evidence type="ECO:0000313" key="4">
    <source>
        <dbReference type="EMBL" id="CAL8122588.1"/>
    </source>
</evidence>
<feature type="compositionally biased region" description="Acidic residues" evidence="2">
    <location>
        <begin position="247"/>
        <end position="259"/>
    </location>
</feature>
<feature type="region of interest" description="Disordered" evidence="2">
    <location>
        <begin position="497"/>
        <end position="542"/>
    </location>
</feature>
<evidence type="ECO:0000259" key="3">
    <source>
        <dbReference type="PROSITE" id="PS50157"/>
    </source>
</evidence>
<dbReference type="PROSITE" id="PS50157">
    <property type="entry name" value="ZINC_FINGER_C2H2_2"/>
    <property type="match status" value="1"/>
</dbReference>
<evidence type="ECO:0000313" key="5">
    <source>
        <dbReference type="Proteomes" id="UP001642540"/>
    </source>
</evidence>
<organism evidence="4 5">
    <name type="scientific">Orchesella dallaii</name>
    <dbReference type="NCBI Taxonomy" id="48710"/>
    <lineage>
        <taxon>Eukaryota</taxon>
        <taxon>Metazoa</taxon>
        <taxon>Ecdysozoa</taxon>
        <taxon>Arthropoda</taxon>
        <taxon>Hexapoda</taxon>
        <taxon>Collembola</taxon>
        <taxon>Entomobryomorpha</taxon>
        <taxon>Entomobryoidea</taxon>
        <taxon>Orchesellidae</taxon>
        <taxon>Orchesellinae</taxon>
        <taxon>Orchesella</taxon>
    </lineage>
</organism>
<feature type="compositionally biased region" description="Polar residues" evidence="2">
    <location>
        <begin position="1"/>
        <end position="30"/>
    </location>
</feature>